<dbReference type="InterPro" id="IPR037185">
    <property type="entry name" value="EmrE-like"/>
</dbReference>
<feature type="domain" description="EamA" evidence="3">
    <location>
        <begin position="155"/>
        <end position="286"/>
    </location>
</feature>
<comment type="caution">
    <text evidence="4">The sequence shown here is derived from an EMBL/GenBank/DDBJ whole genome shotgun (WGS) entry which is preliminary data.</text>
</comment>
<dbReference type="GO" id="GO:0016020">
    <property type="term" value="C:membrane"/>
    <property type="evidence" value="ECO:0007669"/>
    <property type="project" value="InterPro"/>
</dbReference>
<accession>A0A9D1R8R4</accession>
<feature type="transmembrane region" description="Helical" evidence="2">
    <location>
        <begin position="67"/>
        <end position="86"/>
    </location>
</feature>
<reference evidence="4" key="2">
    <citation type="submission" date="2021-04" db="EMBL/GenBank/DDBJ databases">
        <authorList>
            <person name="Gilroy R."/>
        </authorList>
    </citation>
    <scope>NUCLEOTIDE SEQUENCE</scope>
    <source>
        <strain evidence="4">ChiSxjej1B13-11762</strain>
    </source>
</reference>
<feature type="transmembrane region" description="Helical" evidence="2">
    <location>
        <begin position="181"/>
        <end position="199"/>
    </location>
</feature>
<proteinExistence type="inferred from homology"/>
<feature type="transmembrane region" description="Helical" evidence="2">
    <location>
        <begin position="271"/>
        <end position="289"/>
    </location>
</feature>
<dbReference type="AlphaFoldDB" id="A0A9D1R8R4"/>
<feature type="transmembrane region" description="Helical" evidence="2">
    <location>
        <begin position="211"/>
        <end position="233"/>
    </location>
</feature>
<keyword evidence="2" id="KW-1133">Transmembrane helix</keyword>
<dbReference type="EMBL" id="DXGF01000033">
    <property type="protein sequence ID" value="HIW83049.1"/>
    <property type="molecule type" value="Genomic_DNA"/>
</dbReference>
<feature type="transmembrane region" description="Helical" evidence="2">
    <location>
        <begin position="36"/>
        <end position="55"/>
    </location>
</feature>
<evidence type="ECO:0000256" key="2">
    <source>
        <dbReference type="SAM" id="Phobius"/>
    </source>
</evidence>
<comment type="similarity">
    <text evidence="1">Belongs to the EamA transporter family.</text>
</comment>
<dbReference type="PANTHER" id="PTHR22911">
    <property type="entry name" value="ACYL-MALONYL CONDENSING ENZYME-RELATED"/>
    <property type="match status" value="1"/>
</dbReference>
<dbReference type="SUPFAM" id="SSF103481">
    <property type="entry name" value="Multidrug resistance efflux transporter EmrE"/>
    <property type="match status" value="2"/>
</dbReference>
<evidence type="ECO:0000259" key="3">
    <source>
        <dbReference type="Pfam" id="PF00892"/>
    </source>
</evidence>
<sequence length="296" mass="31658">MKKLALFLVLTASILWGSMGIVTRYVASFGFTTPQTAAVRICSAGAVLVLLVFLTDRKKFKVEKQDVKWLLGTGLGSLFINNLTYAETVQRASLSVAVVLLYTAPFFVMIFSVVFFHEKLTFLKIGALLLSFAGCILVVGLSGEQARAVGAGTVAIGLCAGFGYSLYSIFGKVLAGKYESLTVTVYTFLIAAAATLAISDPADLARKVGENLHALPLIVVGSFVTLGLPYFCYSMALKYMESSKASIIASFEVVAASLFGVVLYGEPLNGYNLLGILLVVSALILLQVAPEKKMRK</sequence>
<evidence type="ECO:0000313" key="4">
    <source>
        <dbReference type="EMBL" id="HIW83049.1"/>
    </source>
</evidence>
<feature type="transmembrane region" description="Helical" evidence="2">
    <location>
        <begin position="92"/>
        <end position="115"/>
    </location>
</feature>
<feature type="domain" description="EamA" evidence="3">
    <location>
        <begin position="4"/>
        <end position="139"/>
    </location>
</feature>
<dbReference type="Pfam" id="PF00892">
    <property type="entry name" value="EamA"/>
    <property type="match status" value="2"/>
</dbReference>
<name>A0A9D1R8R4_9FIRM</name>
<gene>
    <name evidence="4" type="ORF">H9873_01810</name>
</gene>
<keyword evidence="2" id="KW-0812">Transmembrane</keyword>
<keyword evidence="2" id="KW-0472">Membrane</keyword>
<dbReference type="Gene3D" id="1.10.3730.20">
    <property type="match status" value="2"/>
</dbReference>
<dbReference type="InterPro" id="IPR000620">
    <property type="entry name" value="EamA_dom"/>
</dbReference>
<reference evidence="4" key="1">
    <citation type="journal article" date="2021" name="PeerJ">
        <title>Extensive microbial diversity within the chicken gut microbiome revealed by metagenomics and culture.</title>
        <authorList>
            <person name="Gilroy R."/>
            <person name="Ravi A."/>
            <person name="Getino M."/>
            <person name="Pursley I."/>
            <person name="Horton D.L."/>
            <person name="Alikhan N.F."/>
            <person name="Baker D."/>
            <person name="Gharbi K."/>
            <person name="Hall N."/>
            <person name="Watson M."/>
            <person name="Adriaenssens E.M."/>
            <person name="Foster-Nyarko E."/>
            <person name="Jarju S."/>
            <person name="Secka A."/>
            <person name="Antonio M."/>
            <person name="Oren A."/>
            <person name="Chaudhuri R.R."/>
            <person name="La Ragione R."/>
            <person name="Hildebrand F."/>
            <person name="Pallen M.J."/>
        </authorList>
    </citation>
    <scope>NUCLEOTIDE SEQUENCE</scope>
    <source>
        <strain evidence="4">ChiSxjej1B13-11762</strain>
    </source>
</reference>
<feature type="transmembrane region" description="Helical" evidence="2">
    <location>
        <begin position="148"/>
        <end position="169"/>
    </location>
</feature>
<dbReference type="Proteomes" id="UP000824263">
    <property type="component" value="Unassembled WGS sequence"/>
</dbReference>
<feature type="transmembrane region" description="Helical" evidence="2">
    <location>
        <begin position="245"/>
        <end position="265"/>
    </location>
</feature>
<dbReference type="PANTHER" id="PTHR22911:SF79">
    <property type="entry name" value="MOBA-LIKE NTP TRANSFERASE DOMAIN-CONTAINING PROTEIN"/>
    <property type="match status" value="1"/>
</dbReference>
<evidence type="ECO:0000256" key="1">
    <source>
        <dbReference type="ARBA" id="ARBA00007362"/>
    </source>
</evidence>
<evidence type="ECO:0000313" key="5">
    <source>
        <dbReference type="Proteomes" id="UP000824263"/>
    </source>
</evidence>
<protein>
    <submittedName>
        <fullName evidence="4">DMT family transporter</fullName>
    </submittedName>
</protein>
<organism evidence="4 5">
    <name type="scientific">Candidatus Dorea gallistercoris</name>
    <dbReference type="NCBI Taxonomy" id="2838542"/>
    <lineage>
        <taxon>Bacteria</taxon>
        <taxon>Bacillati</taxon>
        <taxon>Bacillota</taxon>
        <taxon>Clostridia</taxon>
        <taxon>Lachnospirales</taxon>
        <taxon>Lachnospiraceae</taxon>
        <taxon>Dorea</taxon>
    </lineage>
</organism>
<feature type="transmembrane region" description="Helical" evidence="2">
    <location>
        <begin position="122"/>
        <end position="142"/>
    </location>
</feature>